<reference evidence="4 5" key="1">
    <citation type="submission" date="2018-08" db="EMBL/GenBank/DDBJ databases">
        <title>A genome reference for cultivated species of the human gut microbiota.</title>
        <authorList>
            <person name="Zou Y."/>
            <person name="Xue W."/>
            <person name="Luo G."/>
        </authorList>
    </citation>
    <scope>NUCLEOTIDE SEQUENCE [LARGE SCALE GENOMIC DNA]</scope>
    <source>
        <strain evidence="1 6">AF11-14</strain>
        <strain evidence="3 4">AM16-54</strain>
        <strain evidence="2 5">AM42-23AC</strain>
    </source>
</reference>
<evidence type="ECO:0000313" key="6">
    <source>
        <dbReference type="Proteomes" id="UP000286077"/>
    </source>
</evidence>
<evidence type="ECO:0000313" key="5">
    <source>
        <dbReference type="Proteomes" id="UP000284990"/>
    </source>
</evidence>
<evidence type="ECO:0000313" key="1">
    <source>
        <dbReference type="EMBL" id="RGW67411.1"/>
    </source>
</evidence>
<dbReference type="RefSeq" id="WP_118140278.1">
    <property type="nucleotide sequence ID" value="NZ_QRKB01000001.1"/>
</dbReference>
<comment type="caution">
    <text evidence="3">The sequence shown here is derived from an EMBL/GenBank/DDBJ whole genome shotgun (WGS) entry which is preliminary data.</text>
</comment>
<dbReference type="Proteomes" id="UP000284548">
    <property type="component" value="Unassembled WGS sequence"/>
</dbReference>
<organism evidence="3 4">
    <name type="scientific">Segatella copri</name>
    <dbReference type="NCBI Taxonomy" id="165179"/>
    <lineage>
        <taxon>Bacteria</taxon>
        <taxon>Pseudomonadati</taxon>
        <taxon>Bacteroidota</taxon>
        <taxon>Bacteroidia</taxon>
        <taxon>Bacteroidales</taxon>
        <taxon>Prevotellaceae</taxon>
        <taxon>Segatella</taxon>
    </lineage>
</organism>
<sequence>MNKAYLIFSKNTSIQECCTWFRYRDEALRYNKEHFENVFKVLPHEFDSLKDVDPCEPTEFTKSSRCEHCWRKIKNDYLKHIGDMNMKKEEKFVIDDSQNYKDMFSKKERMQINKATKPLENK</sequence>
<evidence type="ECO:0000313" key="2">
    <source>
        <dbReference type="EMBL" id="RHA86994.1"/>
    </source>
</evidence>
<evidence type="ECO:0000313" key="3">
    <source>
        <dbReference type="EMBL" id="RHH85383.1"/>
    </source>
</evidence>
<dbReference type="EMBL" id="QSAQ01000022">
    <property type="protein sequence ID" value="RGW67411.1"/>
    <property type="molecule type" value="Genomic_DNA"/>
</dbReference>
<accession>A0A413TPP6</accession>
<name>A0A413TPP6_9BACT</name>
<gene>
    <name evidence="3" type="ORF">DW192_01230</name>
    <name evidence="2" type="ORF">DW916_07350</name>
    <name evidence="1" type="ORF">DWV60_09185</name>
</gene>
<proteinExistence type="predicted"/>
<evidence type="ECO:0000313" key="4">
    <source>
        <dbReference type="Proteomes" id="UP000284548"/>
    </source>
</evidence>
<protein>
    <submittedName>
        <fullName evidence="3">Uncharacterized protein</fullName>
    </submittedName>
</protein>
<dbReference type="EMBL" id="QRKB01000001">
    <property type="protein sequence ID" value="RHH85383.1"/>
    <property type="molecule type" value="Genomic_DNA"/>
</dbReference>
<dbReference type="Proteomes" id="UP000284990">
    <property type="component" value="Unassembled WGS sequence"/>
</dbReference>
<dbReference type="AlphaFoldDB" id="A0A413TPP6"/>
<dbReference type="Proteomes" id="UP000286077">
    <property type="component" value="Unassembled WGS sequence"/>
</dbReference>
<dbReference type="EMBL" id="QSFW01000013">
    <property type="protein sequence ID" value="RHA86994.1"/>
    <property type="molecule type" value="Genomic_DNA"/>
</dbReference>